<dbReference type="PANTHER" id="PTHR21008:SF0">
    <property type="entry name" value="S-ADENOSYLMETHIONINE SENSOR UPSTREAM OF MTORC1"/>
    <property type="match status" value="1"/>
</dbReference>
<dbReference type="Gene3D" id="3.40.50.150">
    <property type="entry name" value="Vaccinia Virus protein VP39"/>
    <property type="match status" value="1"/>
</dbReference>
<dbReference type="RefSeq" id="XP_022295868.1">
    <property type="nucleotide sequence ID" value="XM_022440160.1"/>
</dbReference>
<keyword evidence="2 4" id="KW-0808">Transferase</keyword>
<organism evidence="5 7">
    <name type="scientific">Crassostrea virginica</name>
    <name type="common">Eastern oyster</name>
    <dbReference type="NCBI Taxonomy" id="6565"/>
    <lineage>
        <taxon>Eukaryota</taxon>
        <taxon>Metazoa</taxon>
        <taxon>Spiralia</taxon>
        <taxon>Lophotrochozoa</taxon>
        <taxon>Mollusca</taxon>
        <taxon>Bivalvia</taxon>
        <taxon>Autobranchia</taxon>
        <taxon>Pteriomorphia</taxon>
        <taxon>Ostreida</taxon>
        <taxon>Ostreoidea</taxon>
        <taxon>Ostreidae</taxon>
        <taxon>Crassostrea</taxon>
    </lineage>
</organism>
<proteinExistence type="inferred from homology"/>
<sequence>MAGETDEKKKLAIFVKSVHKDLRRKFKAGERDVEDIWKEHCQDKGKLQEYAEAMQRLATLHWGNQQQERVHWCREMLLEYFKGGGMEKCIEKDRRRLQRQCMKDGLVDSNIAITHQNPPPQQDTKYFDKTACLPKEPLVLDVGSCYNPFKEMTEFKVIGVDLHPATEDVYQCDFLSLDVVDPTESSIVLSSPITQLPSCVFNVIIFCLLLEYFPSCRQRWQCCVQAHKLLAPNGLLLIITPDSHKQHRNASMIRSWNSAITGMGFSKYKYEKHEHIHCLVFRKVQDECCVNEEMVDHMFIHQDALEENSAADMTEAYDDKPLKERDTEYIRHTMLELPGQFSDTDD</sequence>
<dbReference type="KEGG" id="cvn:111105774"/>
<comment type="similarity">
    <text evidence="4">Belongs to the BMT2 family.</text>
</comment>
<dbReference type="GO" id="GO:0032259">
    <property type="term" value="P:methylation"/>
    <property type="evidence" value="ECO:0007669"/>
    <property type="project" value="UniProtKB-KW"/>
</dbReference>
<dbReference type="OrthoDB" id="5954793at2759"/>
<reference evidence="6 7" key="1">
    <citation type="submission" date="2025-04" db="UniProtKB">
        <authorList>
            <consortium name="RefSeq"/>
        </authorList>
    </citation>
    <scope>IDENTIFICATION</scope>
    <source>
        <tissue evidence="6 7">Whole sample</tissue>
    </source>
</reference>
<dbReference type="InterPro" id="IPR029063">
    <property type="entry name" value="SAM-dependent_MTases_sf"/>
</dbReference>
<feature type="binding site" evidence="4">
    <location>
        <position position="143"/>
    </location>
    <ligand>
        <name>S-adenosyl-L-methionine</name>
        <dbReference type="ChEBI" id="CHEBI:59789"/>
    </ligand>
</feature>
<dbReference type="RefSeq" id="XP_022295867.1">
    <property type="nucleotide sequence ID" value="XM_022440159.1"/>
</dbReference>
<dbReference type="AlphaFoldDB" id="A0A8B8AXC6"/>
<dbReference type="GeneID" id="111105774"/>
<dbReference type="PANTHER" id="PTHR21008">
    <property type="entry name" value="S-ADENOSYLMETHIONINE SENSOR UPSTREAM OF MTORC1-RELATED"/>
    <property type="match status" value="1"/>
</dbReference>
<evidence type="ECO:0000313" key="5">
    <source>
        <dbReference type="Proteomes" id="UP000694844"/>
    </source>
</evidence>
<feature type="binding site" evidence="4">
    <location>
        <position position="161"/>
    </location>
    <ligand>
        <name>S-adenosyl-L-methionine</name>
        <dbReference type="ChEBI" id="CHEBI:59789"/>
    </ligand>
</feature>
<gene>
    <name evidence="6 7 8" type="primary">LOC111105774</name>
</gene>
<dbReference type="HAMAP" id="MF_03044">
    <property type="entry name" value="BMT2"/>
    <property type="match status" value="1"/>
</dbReference>
<dbReference type="RefSeq" id="XP_022295866.1">
    <property type="nucleotide sequence ID" value="XM_022440158.1"/>
</dbReference>
<dbReference type="GO" id="GO:0008168">
    <property type="term" value="F:methyltransferase activity"/>
    <property type="evidence" value="ECO:0007669"/>
    <property type="project" value="UniProtKB-UniRule"/>
</dbReference>
<comment type="function">
    <text evidence="4">S-adenosyl-L-methionine-binding protein that acts as an inhibitor of mTORC1 signaling. Acts as a sensor of S-adenosyl-L-methionine to signal methionine sufficiency to mTORC1. Probably also acts as a S-adenosyl-L-methionine-dependent methyltransferase.</text>
</comment>
<dbReference type="Pfam" id="PF11968">
    <property type="entry name" value="Bmt2"/>
    <property type="match status" value="1"/>
</dbReference>
<keyword evidence="3 4" id="KW-0949">S-adenosyl-L-methionine</keyword>
<name>A0A8B8AXC6_CRAVI</name>
<evidence type="ECO:0000256" key="4">
    <source>
        <dbReference type="HAMAP-Rule" id="MF_03044"/>
    </source>
</evidence>
<keyword evidence="5" id="KW-1185">Reference proteome</keyword>
<evidence type="ECO:0000313" key="6">
    <source>
        <dbReference type="RefSeq" id="XP_022295866.1"/>
    </source>
</evidence>
<protein>
    <recommendedName>
        <fullName evidence="4">S-adenosylmethionine sensor upstream of mTORC1</fullName>
    </recommendedName>
    <alternativeName>
        <fullName evidence="4">Probable methyltransferase BMT2 homolog</fullName>
        <ecNumber evidence="4">2.1.1.-</ecNumber>
    </alternativeName>
</protein>
<evidence type="ECO:0000256" key="3">
    <source>
        <dbReference type="ARBA" id="ARBA00022691"/>
    </source>
</evidence>
<evidence type="ECO:0000256" key="2">
    <source>
        <dbReference type="ARBA" id="ARBA00022679"/>
    </source>
</evidence>
<dbReference type="GO" id="GO:1904262">
    <property type="term" value="P:negative regulation of TORC1 signaling"/>
    <property type="evidence" value="ECO:0007669"/>
    <property type="project" value="TreeGrafter"/>
</dbReference>
<dbReference type="Proteomes" id="UP000694844">
    <property type="component" value="Chromosome 8"/>
</dbReference>
<evidence type="ECO:0000313" key="7">
    <source>
        <dbReference type="RefSeq" id="XP_022295867.1"/>
    </source>
</evidence>
<dbReference type="EC" id="2.1.1.-" evidence="4"/>
<keyword evidence="1 4" id="KW-0489">Methyltransferase</keyword>
<evidence type="ECO:0000313" key="8">
    <source>
        <dbReference type="RefSeq" id="XP_022295868.1"/>
    </source>
</evidence>
<evidence type="ECO:0000256" key="1">
    <source>
        <dbReference type="ARBA" id="ARBA00022603"/>
    </source>
</evidence>
<dbReference type="SUPFAM" id="SSF53335">
    <property type="entry name" value="S-adenosyl-L-methionine-dependent methyltransferases"/>
    <property type="match status" value="1"/>
</dbReference>
<dbReference type="InterPro" id="IPR021867">
    <property type="entry name" value="Bmt2/SAMTOR"/>
</dbReference>
<accession>A0A8B8AXC6</accession>